<reference evidence="1" key="1">
    <citation type="journal article" date="2021" name="New Phytol.">
        <title>Evolutionary innovations through gain and loss of genes in the ectomycorrhizal Boletales.</title>
        <authorList>
            <person name="Wu G."/>
            <person name="Miyauchi S."/>
            <person name="Morin E."/>
            <person name="Kuo A."/>
            <person name="Drula E."/>
            <person name="Varga T."/>
            <person name="Kohler A."/>
            <person name="Feng B."/>
            <person name="Cao Y."/>
            <person name="Lipzen A."/>
            <person name="Daum C."/>
            <person name="Hundley H."/>
            <person name="Pangilinan J."/>
            <person name="Johnson J."/>
            <person name="Barry K."/>
            <person name="LaButti K."/>
            <person name="Ng V."/>
            <person name="Ahrendt S."/>
            <person name="Min B."/>
            <person name="Choi I.G."/>
            <person name="Park H."/>
            <person name="Plett J.M."/>
            <person name="Magnuson J."/>
            <person name="Spatafora J.W."/>
            <person name="Nagy L.G."/>
            <person name="Henrissat B."/>
            <person name="Grigoriev I.V."/>
            <person name="Yang Z.L."/>
            <person name="Xu J."/>
            <person name="Martin F.M."/>
        </authorList>
    </citation>
    <scope>NUCLEOTIDE SEQUENCE</scope>
    <source>
        <strain evidence="1">KUC20120723A-06</strain>
    </source>
</reference>
<evidence type="ECO:0000313" key="1">
    <source>
        <dbReference type="EMBL" id="KAH7923117.1"/>
    </source>
</evidence>
<organism evidence="1 2">
    <name type="scientific">Leucogyrophana mollusca</name>
    <dbReference type="NCBI Taxonomy" id="85980"/>
    <lineage>
        <taxon>Eukaryota</taxon>
        <taxon>Fungi</taxon>
        <taxon>Dikarya</taxon>
        <taxon>Basidiomycota</taxon>
        <taxon>Agaricomycotina</taxon>
        <taxon>Agaricomycetes</taxon>
        <taxon>Agaricomycetidae</taxon>
        <taxon>Boletales</taxon>
        <taxon>Boletales incertae sedis</taxon>
        <taxon>Leucogyrophana</taxon>
    </lineage>
</organism>
<sequence length="190" mass="20886">MSATSFLFFPAIYALTSTPDAFAIASRAVLEYSLSSASSLPPTMRIPRAALHPTARTAYVLAHLSRYRFRWDRELPQHYAYRQHRLRRGGRRVVGLDLYRNPVEGDVSVFKVHFGIGKEAGLGAARYQLSVSTPCESPAGWRHDILGHATFLSDDAKSTFSLPTALPQLPPIKTASSVVSRDANRAQGSA</sequence>
<dbReference type="Proteomes" id="UP000790709">
    <property type="component" value="Unassembled WGS sequence"/>
</dbReference>
<dbReference type="EMBL" id="MU266462">
    <property type="protein sequence ID" value="KAH7923117.1"/>
    <property type="molecule type" value="Genomic_DNA"/>
</dbReference>
<gene>
    <name evidence="1" type="ORF">BV22DRAFT_607268</name>
</gene>
<keyword evidence="2" id="KW-1185">Reference proteome</keyword>
<comment type="caution">
    <text evidence="1">The sequence shown here is derived from an EMBL/GenBank/DDBJ whole genome shotgun (WGS) entry which is preliminary data.</text>
</comment>
<protein>
    <submittedName>
        <fullName evidence="1">Uncharacterized protein</fullName>
    </submittedName>
</protein>
<name>A0ACB8BEA8_9AGAM</name>
<proteinExistence type="predicted"/>
<evidence type="ECO:0000313" key="2">
    <source>
        <dbReference type="Proteomes" id="UP000790709"/>
    </source>
</evidence>
<accession>A0ACB8BEA8</accession>